<dbReference type="PANTHER" id="PTHR24269:SF16">
    <property type="entry name" value="PROTEIN SLG1"/>
    <property type="match status" value="1"/>
</dbReference>
<keyword evidence="3 8" id="KW-0732">Signal</keyword>
<evidence type="ECO:0000256" key="3">
    <source>
        <dbReference type="ARBA" id="ARBA00022729"/>
    </source>
</evidence>
<evidence type="ECO:0000256" key="7">
    <source>
        <dbReference type="SAM" id="Coils"/>
    </source>
</evidence>
<dbReference type="InterPro" id="IPR051836">
    <property type="entry name" value="Kremen_rcpt"/>
</dbReference>
<reference evidence="10" key="1">
    <citation type="submission" date="2022-01" db="EMBL/GenBank/DDBJ databases">
        <authorList>
            <person name="Braso-Vives M."/>
        </authorList>
    </citation>
    <scope>NUCLEOTIDE SEQUENCE</scope>
</reference>
<feature type="coiled-coil region" evidence="7">
    <location>
        <begin position="121"/>
        <end position="164"/>
    </location>
</feature>
<keyword evidence="7" id="KW-0175">Coiled coil</keyword>
<comment type="subcellular location">
    <subcellularLocation>
        <location evidence="1">Membrane</location>
        <topology evidence="1">Single-pass membrane protein</topology>
    </subcellularLocation>
</comment>
<evidence type="ECO:0000256" key="4">
    <source>
        <dbReference type="ARBA" id="ARBA00022989"/>
    </source>
</evidence>
<dbReference type="GO" id="GO:0005886">
    <property type="term" value="C:plasma membrane"/>
    <property type="evidence" value="ECO:0007669"/>
    <property type="project" value="TreeGrafter"/>
</dbReference>
<evidence type="ECO:0000256" key="8">
    <source>
        <dbReference type="SAM" id="SignalP"/>
    </source>
</evidence>
<evidence type="ECO:0000313" key="10">
    <source>
        <dbReference type="EMBL" id="CAH1251693.1"/>
    </source>
</evidence>
<dbReference type="EMBL" id="OV696704">
    <property type="protein sequence ID" value="CAH1251693.1"/>
    <property type="molecule type" value="Genomic_DNA"/>
</dbReference>
<protein>
    <submittedName>
        <fullName evidence="10">Hypp9125 protein</fullName>
    </submittedName>
</protein>
<dbReference type="Pfam" id="PF01822">
    <property type="entry name" value="WSC"/>
    <property type="match status" value="1"/>
</dbReference>
<keyword evidence="6" id="KW-0325">Glycoprotein</keyword>
<dbReference type="PANTHER" id="PTHR24269">
    <property type="entry name" value="KREMEN PROTEIN"/>
    <property type="match status" value="1"/>
</dbReference>
<keyword evidence="4" id="KW-1133">Transmembrane helix</keyword>
<dbReference type="InterPro" id="IPR002889">
    <property type="entry name" value="WSC_carb-bd"/>
</dbReference>
<sequence length="164" mass="18361">MSRGLALVVLLGLVGAISAQSYKGCYYRQWGVFTFKKSGDDMTNQKCVELCKKDSFPYSGTYYYGKKCSCGKEAEFGGRYPLKTAEESKCSSACAGDPNQKCGQGNGFMSVWNTGYVEPGKRGMAEKLEEVNGRMRELIAKREMAEEMEEMEEQLRELEAKLSR</sequence>
<proteinExistence type="predicted"/>
<accession>A0A8J9ZD31</accession>
<feature type="chain" id="PRO_5035418414" evidence="8">
    <location>
        <begin position="20"/>
        <end position="164"/>
    </location>
</feature>
<gene>
    <name evidence="10" type="primary">Hypp9125</name>
    <name evidence="10" type="ORF">BLAG_LOCUS12008</name>
</gene>
<evidence type="ECO:0000256" key="2">
    <source>
        <dbReference type="ARBA" id="ARBA00022692"/>
    </source>
</evidence>
<dbReference type="OrthoDB" id="5985073at2759"/>
<dbReference type="Proteomes" id="UP000838412">
    <property type="component" value="Chromosome 19"/>
</dbReference>
<organism evidence="10 11">
    <name type="scientific">Branchiostoma lanceolatum</name>
    <name type="common">Common lancelet</name>
    <name type="synonym">Amphioxus lanceolatum</name>
    <dbReference type="NCBI Taxonomy" id="7740"/>
    <lineage>
        <taxon>Eukaryota</taxon>
        <taxon>Metazoa</taxon>
        <taxon>Chordata</taxon>
        <taxon>Cephalochordata</taxon>
        <taxon>Leptocardii</taxon>
        <taxon>Amphioxiformes</taxon>
        <taxon>Branchiostomatidae</taxon>
        <taxon>Branchiostoma</taxon>
    </lineage>
</organism>
<evidence type="ECO:0000256" key="5">
    <source>
        <dbReference type="ARBA" id="ARBA00023136"/>
    </source>
</evidence>
<evidence type="ECO:0000256" key="6">
    <source>
        <dbReference type="ARBA" id="ARBA00023180"/>
    </source>
</evidence>
<keyword evidence="11" id="KW-1185">Reference proteome</keyword>
<keyword evidence="2" id="KW-0812">Transmembrane</keyword>
<keyword evidence="5" id="KW-0472">Membrane</keyword>
<dbReference type="AlphaFoldDB" id="A0A8J9ZD31"/>
<feature type="domain" description="WSC" evidence="9">
    <location>
        <begin position="19"/>
        <end position="115"/>
    </location>
</feature>
<feature type="signal peptide" evidence="8">
    <location>
        <begin position="1"/>
        <end position="19"/>
    </location>
</feature>
<name>A0A8J9ZD31_BRALA</name>
<evidence type="ECO:0000256" key="1">
    <source>
        <dbReference type="ARBA" id="ARBA00004167"/>
    </source>
</evidence>
<evidence type="ECO:0000313" key="11">
    <source>
        <dbReference type="Proteomes" id="UP000838412"/>
    </source>
</evidence>
<dbReference type="PROSITE" id="PS51212">
    <property type="entry name" value="WSC"/>
    <property type="match status" value="1"/>
</dbReference>
<evidence type="ECO:0000259" key="9">
    <source>
        <dbReference type="PROSITE" id="PS51212"/>
    </source>
</evidence>